<sequence>MRGMKLIAATLAALLAFGLSAAAAEKVICSVAFEVGAGEPLLREGDCEGRVSPASTFKIPISLMGFDAGILTSPNKPEWPFKEGYSDWIPAWRQAQTPASWMQNSVVWYSQQITLRLGMERFAAYVDGFDYGNKDISGDKGKDNGLTHSWLSSSLQISPDEQMAFLARMIEGKLPVTPEAVANTAKIIEFEERPNGWRVFGKTGSGTPLGPDGKLLKDSRFGWYVGWAEKDGRSVVFTRLVTFDYRPEERPGLVARDGLFAELFGAGGPLN</sequence>
<reference evidence="10 11" key="1">
    <citation type="submission" date="2017-08" db="EMBL/GenBank/DDBJ databases">
        <title>Infants hospitalized years apart are colonized by the same room-sourced microbial strains.</title>
        <authorList>
            <person name="Brooks B."/>
            <person name="Olm M.R."/>
            <person name="Firek B.A."/>
            <person name="Baker R."/>
            <person name="Thomas B.C."/>
            <person name="Morowitz M.J."/>
            <person name="Banfield J.F."/>
        </authorList>
    </citation>
    <scope>NUCLEOTIDE SEQUENCE [LARGE SCALE GENOMIC DNA]</scope>
    <source>
        <strain evidence="10">S2_003_000_R2_11</strain>
    </source>
</reference>
<evidence type="ECO:0000256" key="6">
    <source>
        <dbReference type="PIRSR" id="PIRSR602137-50"/>
    </source>
</evidence>
<evidence type="ECO:0000256" key="5">
    <source>
        <dbReference type="ARBA" id="ARBA00023251"/>
    </source>
</evidence>
<evidence type="ECO:0000313" key="11">
    <source>
        <dbReference type="Proteomes" id="UP000248975"/>
    </source>
</evidence>
<proteinExistence type="inferred from homology"/>
<feature type="modified residue" description="N6-carboxylysine" evidence="6">
    <location>
        <position position="58"/>
    </location>
</feature>
<evidence type="ECO:0000259" key="9">
    <source>
        <dbReference type="Pfam" id="PF00905"/>
    </source>
</evidence>
<evidence type="ECO:0000256" key="4">
    <source>
        <dbReference type="ARBA" id="ARBA00022801"/>
    </source>
</evidence>
<dbReference type="GO" id="GO:0046677">
    <property type="term" value="P:response to antibiotic"/>
    <property type="evidence" value="ECO:0007669"/>
    <property type="project" value="UniProtKB-UniRule"/>
</dbReference>
<gene>
    <name evidence="10" type="primary">blaOXA</name>
    <name evidence="10" type="ORF">DI533_07650</name>
</gene>
<dbReference type="Proteomes" id="UP000248975">
    <property type="component" value="Unassembled WGS sequence"/>
</dbReference>
<feature type="signal peptide" evidence="8">
    <location>
        <begin position="1"/>
        <end position="23"/>
    </location>
</feature>
<dbReference type="InterPro" id="IPR002137">
    <property type="entry name" value="Beta-lactam_class-D_AS"/>
</dbReference>
<evidence type="ECO:0000256" key="7">
    <source>
        <dbReference type="RuleBase" id="RU361140"/>
    </source>
</evidence>
<feature type="domain" description="Penicillin-binding protein transpeptidase" evidence="9">
    <location>
        <begin position="42"/>
        <end position="242"/>
    </location>
</feature>
<comment type="caution">
    <text evidence="10">The sequence shown here is derived from an EMBL/GenBank/DDBJ whole genome shotgun (WGS) entry which is preliminary data.</text>
</comment>
<dbReference type="NCBIfam" id="NF000270">
    <property type="entry name" value="bla_class_D_alt"/>
    <property type="match status" value="1"/>
</dbReference>
<comment type="catalytic activity">
    <reaction evidence="7">
        <text>a beta-lactam + H2O = a substituted beta-amino acid</text>
        <dbReference type="Rhea" id="RHEA:20401"/>
        <dbReference type="ChEBI" id="CHEBI:15377"/>
        <dbReference type="ChEBI" id="CHEBI:35627"/>
        <dbReference type="ChEBI" id="CHEBI:140347"/>
        <dbReference type="EC" id="3.5.2.6"/>
    </reaction>
</comment>
<dbReference type="EC" id="3.5.2.6" evidence="2 7"/>
<keyword evidence="4 7" id="KW-0378">Hydrolase</keyword>
<organism evidence="10 11">
    <name type="scientific">Cereibacter sphaeroides</name>
    <name type="common">Rhodobacter sphaeroides</name>
    <dbReference type="NCBI Taxonomy" id="1063"/>
    <lineage>
        <taxon>Bacteria</taxon>
        <taxon>Pseudomonadati</taxon>
        <taxon>Pseudomonadota</taxon>
        <taxon>Alphaproteobacteria</taxon>
        <taxon>Rhodobacterales</taxon>
        <taxon>Paracoccaceae</taxon>
        <taxon>Cereibacter</taxon>
    </lineage>
</organism>
<dbReference type="EMBL" id="QFQS01000001">
    <property type="protein sequence ID" value="PZR00435.1"/>
    <property type="molecule type" value="Genomic_DNA"/>
</dbReference>
<keyword evidence="3 8" id="KW-0732">Signal</keyword>
<feature type="chain" id="PRO_5015975984" description="Beta-lactamase" evidence="8">
    <location>
        <begin position="24"/>
        <end position="271"/>
    </location>
</feature>
<evidence type="ECO:0000313" key="10">
    <source>
        <dbReference type="EMBL" id="PZR00435.1"/>
    </source>
</evidence>
<dbReference type="Gene3D" id="3.40.710.10">
    <property type="entry name" value="DD-peptidase/beta-lactamase superfamily"/>
    <property type="match status" value="1"/>
</dbReference>
<keyword evidence="5 7" id="KW-0046">Antibiotic resistance</keyword>
<evidence type="ECO:0000256" key="8">
    <source>
        <dbReference type="SAM" id="SignalP"/>
    </source>
</evidence>
<evidence type="ECO:0000256" key="1">
    <source>
        <dbReference type="ARBA" id="ARBA00007898"/>
    </source>
</evidence>
<feature type="active site" description="Acyl-ester intermediate" evidence="6">
    <location>
        <position position="55"/>
    </location>
</feature>
<dbReference type="InterPro" id="IPR001460">
    <property type="entry name" value="PCN-bd_Tpept"/>
</dbReference>
<dbReference type="AlphaFoldDB" id="A0A2W5SLF0"/>
<dbReference type="Pfam" id="PF00905">
    <property type="entry name" value="Transpeptidase"/>
    <property type="match status" value="1"/>
</dbReference>
<dbReference type="SUPFAM" id="SSF56601">
    <property type="entry name" value="beta-lactamase/transpeptidase-like"/>
    <property type="match status" value="1"/>
</dbReference>
<comment type="similarity">
    <text evidence="1 7">Belongs to the class-D beta-lactamase family.</text>
</comment>
<dbReference type="PROSITE" id="PS00337">
    <property type="entry name" value="BETA_LACTAMASE_D"/>
    <property type="match status" value="1"/>
</dbReference>
<dbReference type="GO" id="GO:0017001">
    <property type="term" value="P:antibiotic catabolic process"/>
    <property type="evidence" value="ECO:0007669"/>
    <property type="project" value="InterPro"/>
</dbReference>
<dbReference type="InterPro" id="IPR012338">
    <property type="entry name" value="Beta-lactam/transpept-like"/>
</dbReference>
<evidence type="ECO:0000256" key="3">
    <source>
        <dbReference type="ARBA" id="ARBA00022729"/>
    </source>
</evidence>
<dbReference type="GO" id="GO:0008800">
    <property type="term" value="F:beta-lactamase activity"/>
    <property type="evidence" value="ECO:0007669"/>
    <property type="project" value="UniProtKB-UniRule"/>
</dbReference>
<dbReference type="GO" id="GO:0008658">
    <property type="term" value="F:penicillin binding"/>
    <property type="evidence" value="ECO:0007669"/>
    <property type="project" value="InterPro"/>
</dbReference>
<protein>
    <recommendedName>
        <fullName evidence="2 7">Beta-lactamase</fullName>
        <ecNumber evidence="2 7">3.5.2.6</ecNumber>
    </recommendedName>
</protein>
<accession>A0A2W5SLF0</accession>
<evidence type="ECO:0000256" key="2">
    <source>
        <dbReference type="ARBA" id="ARBA00012865"/>
    </source>
</evidence>
<name>A0A2W5SLF0_CERSP</name>